<keyword evidence="5" id="KW-0997">Cell inner membrane</keyword>
<feature type="transmembrane region" description="Helical" evidence="10">
    <location>
        <begin position="359"/>
        <end position="383"/>
    </location>
</feature>
<dbReference type="OrthoDB" id="9791035at2"/>
<feature type="transmembrane region" description="Helical" evidence="10">
    <location>
        <begin position="963"/>
        <end position="983"/>
    </location>
</feature>
<feature type="transmembrane region" description="Helical" evidence="10">
    <location>
        <begin position="989"/>
        <end position="1017"/>
    </location>
</feature>
<dbReference type="GO" id="GO:0015562">
    <property type="term" value="F:efflux transmembrane transporter activity"/>
    <property type="evidence" value="ECO:0007669"/>
    <property type="project" value="InterPro"/>
</dbReference>
<feature type="transmembrane region" description="Helical" evidence="10">
    <location>
        <begin position="389"/>
        <end position="410"/>
    </location>
</feature>
<dbReference type="STRING" id="671072.PL9214291299"/>
<dbReference type="EMBL" id="CZDF01000132">
    <property type="protein sequence ID" value="CUR31708.1"/>
    <property type="molecule type" value="Genomic_DNA"/>
</dbReference>
<protein>
    <submittedName>
        <fullName evidence="11">RND multidrug efflux transporter</fullName>
    </submittedName>
</protein>
<comment type="similarity">
    <text evidence="2">Belongs to the resistance-nodulation-cell division (RND) (TC 2.A.6) family.</text>
</comment>
<dbReference type="Gene3D" id="3.30.70.1320">
    <property type="entry name" value="Multidrug efflux transporter AcrB pore domain like"/>
    <property type="match status" value="1"/>
</dbReference>
<proteinExistence type="inferred from homology"/>
<dbReference type="SUPFAM" id="SSF82866">
    <property type="entry name" value="Multidrug efflux transporter AcrB transmembrane domain"/>
    <property type="match status" value="2"/>
</dbReference>
<dbReference type="GO" id="GO:0005886">
    <property type="term" value="C:plasma membrane"/>
    <property type="evidence" value="ECO:0007669"/>
    <property type="project" value="UniProtKB-SubCell"/>
</dbReference>
<dbReference type="InterPro" id="IPR004764">
    <property type="entry name" value="MdtF-like"/>
</dbReference>
<dbReference type="InterPro" id="IPR027463">
    <property type="entry name" value="AcrB_DN_DC_subdom"/>
</dbReference>
<gene>
    <name evidence="11" type="ORF">PL9214291299</name>
</gene>
<dbReference type="SUPFAM" id="SSF82693">
    <property type="entry name" value="Multidrug efflux transporter AcrB pore domain, PN1, PN2, PC1 and PC2 subdomains"/>
    <property type="match status" value="3"/>
</dbReference>
<dbReference type="Gene3D" id="3.30.70.1440">
    <property type="entry name" value="Multidrug efflux transporter AcrB pore domain"/>
    <property type="match status" value="1"/>
</dbReference>
<sequence>MFTNFFIKRPVFASVCSLLIIILGIVGYTRLPVQEYPKIDPPIVTVTTSYPGASPQVVETEVTEILEAQINGIAGIKTLTSSSREGSSSISVQFELNRDLEVAAQEVRSRVARGARNLPDEVDEPVVEKRSGDDERILWIAFFAKTLSPLELSNYADLYIKNALETVDGVNSISISGERRYAMRLWLDPVQMAARQITALDVEQALRRQNVEIPSGRIEGKETEYPVRTLGRLQTPQDYEDLIIKRNENGAQIRIRDIGRAEIGAEDDRVIARFKGTPAVSLGISKLSDANLIEVAHGIKAKLAELEKSFPEGVSYQIAVDYSEFVELAIEEVWISLLISIGLVVLIIFLFLRNWRATLIPAITIPISLIGAFSVMFFLGFSINTLTLFALTLATGLVVDDTIVVLENIIRYMEEKRLEPFPATFAAVGEVVFAVIATTVVLVAVFVPVAFAGGTSGRLFNEFALTLAASVVFSSIVALTLAPPLSARLLRHETQRRGLMKLLALPLDLFEWVLNKITSIYAWTLRVLMGLKPILILGFIASLGLTVWLFLQLPQGFLPTEDRGRIFTPITAPEGVSLNYTNRVVQQVEKIFSQVPEVESYFAIAGSSRGAAQANTGFSFARLIPWSERTKPEQSQQSLVKQLLGKFSTITDALVFPTNPGGLPGGGQGQPIQFVLQGNDLEQLAQVSQDFVIRARDLPELVNIDTNLKLNKPELTLTVDRSQAGNLGVSVQDIARTLQILVGGQEITNFNQGNQRYEVVVRSDEKYRANPEDLKELYVRSQQGEMIALSNLVTISTATTPPQISHFNRFRSATLEGSPAPGVSLGAALKALENLAKEILPPGMQTAYSGESLEFREAGQATNFIFALALIFIFLTLAAQFESYIDPIIILLAVPLSLLGAFGALWIAQLDLNAYSRIGLIMLIGLATKNSILIVEFANQLREQGLSIQKAALEACRLRFRPIMMTALSTILGVLPLAFATGAGAGSRVAIGMAVMGGMFVSTFLSLYIIPVFYVIATSLQSRLMGHNSQPQDWENVTLNTDRGSYSNGNGSSNGNGKVQSVIYSGDHSTKSSHSSDKTRNL</sequence>
<evidence type="ECO:0000256" key="3">
    <source>
        <dbReference type="ARBA" id="ARBA00022448"/>
    </source>
</evidence>
<keyword evidence="7 10" id="KW-1133">Transmembrane helix</keyword>
<comment type="subcellular location">
    <subcellularLocation>
        <location evidence="1">Cell inner membrane</location>
        <topology evidence="1">Multi-pass membrane protein</topology>
    </subcellularLocation>
</comment>
<feature type="transmembrane region" description="Helical" evidence="10">
    <location>
        <begin position="530"/>
        <end position="551"/>
    </location>
</feature>
<feature type="transmembrane region" description="Helical" evidence="10">
    <location>
        <begin position="463"/>
        <end position="482"/>
    </location>
</feature>
<keyword evidence="6 10" id="KW-0812">Transmembrane</keyword>
<reference evidence="12" key="1">
    <citation type="submission" date="2015-10" db="EMBL/GenBank/DDBJ databases">
        <authorList>
            <person name="Regsiter A."/>
            <person name="william w."/>
        </authorList>
    </citation>
    <scope>NUCLEOTIDE SEQUENCE [LARGE SCALE GENOMIC DNA]</scope>
</reference>
<evidence type="ECO:0000256" key="2">
    <source>
        <dbReference type="ARBA" id="ARBA00010942"/>
    </source>
</evidence>
<dbReference type="FunFam" id="1.20.1640.10:FF:000001">
    <property type="entry name" value="Efflux pump membrane transporter"/>
    <property type="match status" value="1"/>
</dbReference>
<feature type="transmembrane region" description="Helical" evidence="10">
    <location>
        <begin position="887"/>
        <end position="908"/>
    </location>
</feature>
<feature type="transmembrane region" description="Helical" evidence="10">
    <location>
        <begin position="861"/>
        <end position="881"/>
    </location>
</feature>
<evidence type="ECO:0000313" key="11">
    <source>
        <dbReference type="EMBL" id="CUR31708.1"/>
    </source>
</evidence>
<evidence type="ECO:0000256" key="9">
    <source>
        <dbReference type="SAM" id="MobiDB-lite"/>
    </source>
</evidence>
<feature type="compositionally biased region" description="Basic and acidic residues" evidence="9">
    <location>
        <begin position="1068"/>
        <end position="1082"/>
    </location>
</feature>
<dbReference type="SUPFAM" id="SSF82714">
    <property type="entry name" value="Multidrug efflux transporter AcrB TolC docking domain, DN and DC subdomains"/>
    <property type="match status" value="2"/>
</dbReference>
<keyword evidence="3" id="KW-0813">Transport</keyword>
<evidence type="ECO:0000256" key="6">
    <source>
        <dbReference type="ARBA" id="ARBA00022692"/>
    </source>
</evidence>
<dbReference type="NCBIfam" id="TIGR00915">
    <property type="entry name" value="2A0602"/>
    <property type="match status" value="1"/>
</dbReference>
<keyword evidence="12" id="KW-1185">Reference proteome</keyword>
<dbReference type="Gene3D" id="3.30.2090.10">
    <property type="entry name" value="Multidrug efflux transporter AcrB TolC docking domain, DN and DC subdomains"/>
    <property type="match status" value="2"/>
</dbReference>
<dbReference type="Proteomes" id="UP000184315">
    <property type="component" value="Unassembled WGS sequence"/>
</dbReference>
<evidence type="ECO:0000256" key="5">
    <source>
        <dbReference type="ARBA" id="ARBA00022519"/>
    </source>
</evidence>
<dbReference type="RefSeq" id="WP_072718507.1">
    <property type="nucleotide sequence ID" value="NZ_LN889782.1"/>
</dbReference>
<organism evidence="11 12">
    <name type="scientific">Planktothrix tepida PCC 9214</name>
    <dbReference type="NCBI Taxonomy" id="671072"/>
    <lineage>
        <taxon>Bacteria</taxon>
        <taxon>Bacillati</taxon>
        <taxon>Cyanobacteriota</taxon>
        <taxon>Cyanophyceae</taxon>
        <taxon>Oscillatoriophycideae</taxon>
        <taxon>Oscillatoriales</taxon>
        <taxon>Microcoleaceae</taxon>
        <taxon>Planktothrix</taxon>
    </lineage>
</organism>
<feature type="compositionally biased region" description="Low complexity" evidence="9">
    <location>
        <begin position="1044"/>
        <end position="1057"/>
    </location>
</feature>
<dbReference type="PANTHER" id="PTHR32063">
    <property type="match status" value="1"/>
</dbReference>
<dbReference type="Pfam" id="PF00873">
    <property type="entry name" value="ACR_tran"/>
    <property type="match status" value="1"/>
</dbReference>
<dbReference type="PANTHER" id="PTHR32063:SF28">
    <property type="entry name" value="BLR2861 PROTEIN"/>
    <property type="match status" value="1"/>
</dbReference>
<feature type="compositionally biased region" description="Polar residues" evidence="9">
    <location>
        <begin position="1028"/>
        <end position="1043"/>
    </location>
</feature>
<evidence type="ECO:0000313" key="12">
    <source>
        <dbReference type="Proteomes" id="UP000184315"/>
    </source>
</evidence>
<dbReference type="Gene3D" id="1.20.1640.10">
    <property type="entry name" value="Multidrug efflux transporter AcrB transmembrane domain"/>
    <property type="match status" value="2"/>
</dbReference>
<accession>A0A1J1LIK0</accession>
<evidence type="ECO:0000256" key="4">
    <source>
        <dbReference type="ARBA" id="ARBA00022475"/>
    </source>
</evidence>
<keyword evidence="4" id="KW-1003">Cell membrane</keyword>
<dbReference type="InterPro" id="IPR001036">
    <property type="entry name" value="Acrflvin-R"/>
</dbReference>
<evidence type="ECO:0000256" key="8">
    <source>
        <dbReference type="ARBA" id="ARBA00023136"/>
    </source>
</evidence>
<dbReference type="FunFam" id="3.30.70.1430:FF:000001">
    <property type="entry name" value="Efflux pump membrane transporter"/>
    <property type="match status" value="1"/>
</dbReference>
<dbReference type="GO" id="GO:0042910">
    <property type="term" value="F:xenobiotic transmembrane transporter activity"/>
    <property type="evidence" value="ECO:0007669"/>
    <property type="project" value="TreeGrafter"/>
</dbReference>
<name>A0A1J1LIK0_9CYAN</name>
<evidence type="ECO:0000256" key="7">
    <source>
        <dbReference type="ARBA" id="ARBA00022989"/>
    </source>
</evidence>
<dbReference type="PRINTS" id="PR00702">
    <property type="entry name" value="ACRIFLAVINRP"/>
</dbReference>
<evidence type="ECO:0000256" key="1">
    <source>
        <dbReference type="ARBA" id="ARBA00004429"/>
    </source>
</evidence>
<feature type="transmembrane region" description="Helical" evidence="10">
    <location>
        <begin position="12"/>
        <end position="31"/>
    </location>
</feature>
<feature type="region of interest" description="Disordered" evidence="9">
    <location>
        <begin position="1028"/>
        <end position="1082"/>
    </location>
</feature>
<feature type="transmembrane region" description="Helical" evidence="10">
    <location>
        <begin position="333"/>
        <end position="352"/>
    </location>
</feature>
<dbReference type="Gene3D" id="3.30.70.1430">
    <property type="entry name" value="Multidrug efflux transporter AcrB pore domain"/>
    <property type="match status" value="2"/>
</dbReference>
<keyword evidence="8 10" id="KW-0472">Membrane</keyword>
<dbReference type="GO" id="GO:0009636">
    <property type="term" value="P:response to toxic substance"/>
    <property type="evidence" value="ECO:0007669"/>
    <property type="project" value="UniProtKB-ARBA"/>
</dbReference>
<dbReference type="AlphaFoldDB" id="A0A1J1LIK0"/>
<evidence type="ECO:0000256" key="10">
    <source>
        <dbReference type="SAM" id="Phobius"/>
    </source>
</evidence>
<feature type="transmembrane region" description="Helical" evidence="10">
    <location>
        <begin position="431"/>
        <end position="451"/>
    </location>
</feature>